<evidence type="ECO:0000256" key="1">
    <source>
        <dbReference type="SAM" id="MobiDB-lite"/>
    </source>
</evidence>
<feature type="compositionally biased region" description="Basic and acidic residues" evidence="1">
    <location>
        <begin position="106"/>
        <end position="115"/>
    </location>
</feature>
<reference evidence="2" key="1">
    <citation type="submission" date="2023-01" db="EMBL/GenBank/DDBJ databases">
        <authorList>
            <person name="Van Ghelder C."/>
            <person name="Rancurel C."/>
        </authorList>
    </citation>
    <scope>NUCLEOTIDE SEQUENCE</scope>
    <source>
        <strain evidence="2">CNCM I-4278</strain>
    </source>
</reference>
<organism evidence="2 3">
    <name type="scientific">Periconia digitata</name>
    <dbReference type="NCBI Taxonomy" id="1303443"/>
    <lineage>
        <taxon>Eukaryota</taxon>
        <taxon>Fungi</taxon>
        <taxon>Dikarya</taxon>
        <taxon>Ascomycota</taxon>
        <taxon>Pezizomycotina</taxon>
        <taxon>Dothideomycetes</taxon>
        <taxon>Pleosporomycetidae</taxon>
        <taxon>Pleosporales</taxon>
        <taxon>Massarineae</taxon>
        <taxon>Periconiaceae</taxon>
        <taxon>Periconia</taxon>
    </lineage>
</organism>
<accession>A0A9W4UGX9</accession>
<sequence length="115" mass="12930">MFCCCNERPSLHGLNLPLGSSLFLRAPEVLDPSLLELNTHLPSAMMKGSRLCFSLRKGKNWWSPKGHLNSPREPRAVLPTNSSFAPKARRQASPQEISRTNNECNQSDRDRHAGY</sequence>
<feature type="region of interest" description="Disordered" evidence="1">
    <location>
        <begin position="61"/>
        <end position="115"/>
    </location>
</feature>
<dbReference type="Proteomes" id="UP001152607">
    <property type="component" value="Unassembled WGS sequence"/>
</dbReference>
<protein>
    <submittedName>
        <fullName evidence="2">Uncharacterized protein</fullName>
    </submittedName>
</protein>
<evidence type="ECO:0000313" key="2">
    <source>
        <dbReference type="EMBL" id="CAI6335745.1"/>
    </source>
</evidence>
<dbReference type="EMBL" id="CAOQHR010000006">
    <property type="protein sequence ID" value="CAI6335745.1"/>
    <property type="molecule type" value="Genomic_DNA"/>
</dbReference>
<name>A0A9W4UGX9_9PLEO</name>
<proteinExistence type="predicted"/>
<dbReference type="AlphaFoldDB" id="A0A9W4UGX9"/>
<keyword evidence="3" id="KW-1185">Reference proteome</keyword>
<feature type="compositionally biased region" description="Polar residues" evidence="1">
    <location>
        <begin position="92"/>
        <end position="105"/>
    </location>
</feature>
<gene>
    <name evidence="2" type="ORF">PDIGIT_LOCUS8830</name>
</gene>
<evidence type="ECO:0000313" key="3">
    <source>
        <dbReference type="Proteomes" id="UP001152607"/>
    </source>
</evidence>
<comment type="caution">
    <text evidence="2">The sequence shown here is derived from an EMBL/GenBank/DDBJ whole genome shotgun (WGS) entry which is preliminary data.</text>
</comment>